<reference evidence="2" key="1">
    <citation type="journal article" date="2019" name="Environ. Microbiol.">
        <title>Fungal ecological strategies reflected in gene transcription - a case study of two litter decomposers.</title>
        <authorList>
            <person name="Barbi F."/>
            <person name="Kohler A."/>
            <person name="Barry K."/>
            <person name="Baskaran P."/>
            <person name="Daum C."/>
            <person name="Fauchery L."/>
            <person name="Ihrmark K."/>
            <person name="Kuo A."/>
            <person name="LaButti K."/>
            <person name="Lipzen A."/>
            <person name="Morin E."/>
            <person name="Grigoriev I.V."/>
            <person name="Henrissat B."/>
            <person name="Lindahl B."/>
            <person name="Martin F."/>
        </authorList>
    </citation>
    <scope>NUCLEOTIDE SEQUENCE</scope>
    <source>
        <strain evidence="2">JB14</strain>
    </source>
</reference>
<dbReference type="EMBL" id="ML771075">
    <property type="protein sequence ID" value="KAE9382718.1"/>
    <property type="molecule type" value="Genomic_DNA"/>
</dbReference>
<feature type="compositionally biased region" description="Basic residues" evidence="1">
    <location>
        <begin position="128"/>
        <end position="138"/>
    </location>
</feature>
<evidence type="ECO:0000313" key="3">
    <source>
        <dbReference type="Proteomes" id="UP000799118"/>
    </source>
</evidence>
<keyword evidence="3" id="KW-1185">Reference proteome</keyword>
<feature type="region of interest" description="Disordered" evidence="1">
    <location>
        <begin position="94"/>
        <end position="138"/>
    </location>
</feature>
<gene>
    <name evidence="2" type="ORF">BT96DRAFT_1010138</name>
</gene>
<organism evidence="2 3">
    <name type="scientific">Gymnopus androsaceus JB14</name>
    <dbReference type="NCBI Taxonomy" id="1447944"/>
    <lineage>
        <taxon>Eukaryota</taxon>
        <taxon>Fungi</taxon>
        <taxon>Dikarya</taxon>
        <taxon>Basidiomycota</taxon>
        <taxon>Agaricomycotina</taxon>
        <taxon>Agaricomycetes</taxon>
        <taxon>Agaricomycetidae</taxon>
        <taxon>Agaricales</taxon>
        <taxon>Marasmiineae</taxon>
        <taxon>Omphalotaceae</taxon>
        <taxon>Gymnopus</taxon>
    </lineage>
</organism>
<protein>
    <submittedName>
        <fullName evidence="2">Uncharacterized protein</fullName>
    </submittedName>
</protein>
<name>A0A6A4GBC4_9AGAR</name>
<evidence type="ECO:0000313" key="2">
    <source>
        <dbReference type="EMBL" id="KAE9382718.1"/>
    </source>
</evidence>
<evidence type="ECO:0000256" key="1">
    <source>
        <dbReference type="SAM" id="MobiDB-lite"/>
    </source>
</evidence>
<sequence>MAMEMHSQTETLTVLDMPLLRIPNMDKSMSPKTIARIHSGKSLISAFQRCLAQLGLMKEQAITDLLEHLQHSALHQICTCIVIQLVMVGKLKETVKQPEPAASRKPTKAKNQPEIRESAPKPQERSASRKKGKGKGPG</sequence>
<feature type="compositionally biased region" description="Basic and acidic residues" evidence="1">
    <location>
        <begin position="111"/>
        <end position="127"/>
    </location>
</feature>
<proteinExistence type="predicted"/>
<accession>A0A6A4GBC4</accession>
<dbReference type="AlphaFoldDB" id="A0A6A4GBC4"/>
<dbReference type="Proteomes" id="UP000799118">
    <property type="component" value="Unassembled WGS sequence"/>
</dbReference>